<dbReference type="EMBL" id="ANIN01000002">
    <property type="protein sequence ID" value="ELA08303.1"/>
    <property type="molecule type" value="Genomic_DNA"/>
</dbReference>
<dbReference type="Gene3D" id="1.10.8.590">
    <property type="match status" value="1"/>
</dbReference>
<dbReference type="SUPFAM" id="SSF75217">
    <property type="entry name" value="alpha/beta knot"/>
    <property type="match status" value="1"/>
</dbReference>
<evidence type="ECO:0000256" key="4">
    <source>
        <dbReference type="ARBA" id="ARBA00022691"/>
    </source>
</evidence>
<evidence type="ECO:0000313" key="7">
    <source>
        <dbReference type="EMBL" id="ELA08303.1"/>
    </source>
</evidence>
<keyword evidence="4 5" id="KW-0949">S-adenosyl-L-methionine</keyword>
<dbReference type="PIRSF" id="PIRSF004808">
    <property type="entry name" value="LasT"/>
    <property type="match status" value="1"/>
</dbReference>
<gene>
    <name evidence="5" type="primary">trmJ</name>
    <name evidence="7" type="ORF">MOMA_07066</name>
</gene>
<evidence type="ECO:0000256" key="1">
    <source>
        <dbReference type="ARBA" id="ARBA00007228"/>
    </source>
</evidence>
<comment type="subunit">
    <text evidence="5">Homodimer.</text>
</comment>
<evidence type="ECO:0000256" key="5">
    <source>
        <dbReference type="RuleBase" id="RU362024"/>
    </source>
</evidence>
<evidence type="ECO:0000313" key="8">
    <source>
        <dbReference type="Proteomes" id="UP000023795"/>
    </source>
</evidence>
<dbReference type="CDD" id="cd18093">
    <property type="entry name" value="SpoU-like_TrmJ"/>
    <property type="match status" value="1"/>
</dbReference>
<dbReference type="NCBIfam" id="TIGR00050">
    <property type="entry name" value="rRNA_methyl_1"/>
    <property type="match status" value="1"/>
</dbReference>
<comment type="caution">
    <text evidence="7">The sequence shown here is derived from an EMBL/GenBank/DDBJ whole genome shotgun (WGS) entry which is preliminary data.</text>
</comment>
<dbReference type="eggNOG" id="COG0565">
    <property type="taxonomic scope" value="Bacteria"/>
</dbReference>
<dbReference type="GO" id="GO:0160206">
    <property type="term" value="F:tRNA (cytidine(32)/uridine(32)-2'-O)-methyltransferase activity"/>
    <property type="evidence" value="ECO:0007669"/>
    <property type="project" value="UniProtKB-EC"/>
</dbReference>
<evidence type="ECO:0000256" key="2">
    <source>
        <dbReference type="ARBA" id="ARBA00022603"/>
    </source>
</evidence>
<dbReference type="InterPro" id="IPR029028">
    <property type="entry name" value="Alpha/beta_knot_MTases"/>
</dbReference>
<keyword evidence="8" id="KW-1185">Reference proteome</keyword>
<dbReference type="GO" id="GO:0005829">
    <property type="term" value="C:cytosol"/>
    <property type="evidence" value="ECO:0007669"/>
    <property type="project" value="TreeGrafter"/>
</dbReference>
<keyword evidence="5" id="KW-0963">Cytoplasm</keyword>
<comment type="catalytic activity">
    <reaction evidence="5">
        <text>cytidine(32) in tRNA + S-adenosyl-L-methionine = 2'-O-methylcytidine(32) in tRNA + S-adenosyl-L-homocysteine + H(+)</text>
        <dbReference type="Rhea" id="RHEA:42932"/>
        <dbReference type="Rhea" id="RHEA-COMP:10288"/>
        <dbReference type="Rhea" id="RHEA-COMP:10289"/>
        <dbReference type="ChEBI" id="CHEBI:15378"/>
        <dbReference type="ChEBI" id="CHEBI:57856"/>
        <dbReference type="ChEBI" id="CHEBI:59789"/>
        <dbReference type="ChEBI" id="CHEBI:74495"/>
        <dbReference type="ChEBI" id="CHEBI:82748"/>
        <dbReference type="EC" id="2.1.1.200"/>
    </reaction>
</comment>
<keyword evidence="2 5" id="KW-0489">Methyltransferase</keyword>
<comment type="function">
    <text evidence="5">Catalyzes the formation of 2'O-methylated cytidine (Cm32) or 2'O-methylated uridine (Um32) at position 32 in tRNA.</text>
</comment>
<dbReference type="GO" id="GO:0003723">
    <property type="term" value="F:RNA binding"/>
    <property type="evidence" value="ECO:0007669"/>
    <property type="project" value="InterPro"/>
</dbReference>
<dbReference type="InterPro" id="IPR004384">
    <property type="entry name" value="RNA_MeTrfase_TrmJ/LasT"/>
</dbReference>
<dbReference type="Gene3D" id="3.40.1280.10">
    <property type="match status" value="1"/>
</dbReference>
<reference evidence="7 8" key="1">
    <citation type="journal article" date="2013" name="Genome Announc.">
        <title>Genome Sequence of Moraxella macacae 0408225, a Novel Bacterial Species Isolated from a Cynomolgus Macaque with Epistaxis.</title>
        <authorList>
            <person name="Ladner J.T."/>
            <person name="Whitehouse C.A."/>
            <person name="Koroleva G.I."/>
            <person name="Palacios G.F."/>
        </authorList>
    </citation>
    <scope>NUCLEOTIDE SEQUENCE [LARGE SCALE GENOMIC DNA]</scope>
    <source>
        <strain evidence="7 8">0408225</strain>
    </source>
</reference>
<comment type="similarity">
    <text evidence="1">Belongs to the class IV-like SAM-binding methyltransferase superfamily. RNA methyltransferase TrmH family.</text>
</comment>
<dbReference type="STRING" id="1230338.MOMA_07066"/>
<evidence type="ECO:0000256" key="3">
    <source>
        <dbReference type="ARBA" id="ARBA00022679"/>
    </source>
</evidence>
<dbReference type="RefSeq" id="WP_009501856.1">
    <property type="nucleotide sequence ID" value="NZ_ANIN01000002.1"/>
</dbReference>
<dbReference type="PANTHER" id="PTHR42786:SF2">
    <property type="entry name" value="TRNA (CYTIDINE_URIDINE-2'-O-)-METHYLTRANSFERASE TRMJ"/>
    <property type="match status" value="1"/>
</dbReference>
<dbReference type="InterPro" id="IPR029026">
    <property type="entry name" value="tRNA_m1G_MTases_N"/>
</dbReference>
<dbReference type="EC" id="2.1.1.200" evidence="5"/>
<dbReference type="GO" id="GO:0106339">
    <property type="term" value="F:tRNA (cytidine(32)-2'-O)-methyltransferase activity"/>
    <property type="evidence" value="ECO:0007669"/>
    <property type="project" value="RHEA"/>
</dbReference>
<dbReference type="Pfam" id="PF00588">
    <property type="entry name" value="SpoU_methylase"/>
    <property type="match status" value="1"/>
</dbReference>
<dbReference type="GO" id="GO:0002128">
    <property type="term" value="P:tRNA nucleoside ribose methylation"/>
    <property type="evidence" value="ECO:0007669"/>
    <property type="project" value="TreeGrafter"/>
</dbReference>
<accession>L2F766</accession>
<protein>
    <recommendedName>
        <fullName evidence="5">tRNA (cytidine/uridine-2'-O-)-methyltransferase TrmJ</fullName>
        <ecNumber evidence="5">2.1.1.200</ecNumber>
    </recommendedName>
    <alternativeName>
        <fullName evidence="5">tRNA (cytidine(32)/uridine(32)-2'-O)-methyltransferase</fullName>
    </alternativeName>
    <alternativeName>
        <fullName evidence="5">tRNA Cm32/Um32 methyltransferase</fullName>
    </alternativeName>
</protein>
<comment type="catalytic activity">
    <reaction evidence="5">
        <text>uridine(32) in tRNA + S-adenosyl-L-methionine = 2'-O-methyluridine(32) in tRNA + S-adenosyl-L-homocysteine + H(+)</text>
        <dbReference type="Rhea" id="RHEA:42936"/>
        <dbReference type="Rhea" id="RHEA-COMP:10107"/>
        <dbReference type="Rhea" id="RHEA-COMP:10290"/>
        <dbReference type="ChEBI" id="CHEBI:15378"/>
        <dbReference type="ChEBI" id="CHEBI:57856"/>
        <dbReference type="ChEBI" id="CHEBI:59789"/>
        <dbReference type="ChEBI" id="CHEBI:65315"/>
        <dbReference type="ChEBI" id="CHEBI:74478"/>
        <dbReference type="EC" id="2.1.1.200"/>
    </reaction>
</comment>
<keyword evidence="5" id="KW-0819">tRNA processing</keyword>
<keyword evidence="3 7" id="KW-0808">Transferase</keyword>
<organism evidence="7 8">
    <name type="scientific">Moraxella macacae 0408225</name>
    <dbReference type="NCBI Taxonomy" id="1230338"/>
    <lineage>
        <taxon>Bacteria</taxon>
        <taxon>Pseudomonadati</taxon>
        <taxon>Pseudomonadota</taxon>
        <taxon>Gammaproteobacteria</taxon>
        <taxon>Moraxellales</taxon>
        <taxon>Moraxellaceae</taxon>
        <taxon>Moraxella</taxon>
    </lineage>
</organism>
<proteinExistence type="inferred from homology"/>
<sequence>MNNKLTQLLDNIYIIMVNTTLPANIGSVARAMHTMGLRHLVLVKPKKPIDDDALALSAGGQAILHHCQYADTLTDAIADCQWVFATSSRQRHMPKPVLTPRLSAKLIINHFVYHTQQAHNPDHANQNKIAFVFGREDRGLTNDELKLADYHIQIPANPNYSVLNVAMAVQVIASVLYETAEETFMAEETLPTDNLKTAKSVNLHELTLNLRQNWDEPAINHAQKQQLEDDFLAVLAQLSLYDSRQPKTMPWRIARLFGRLQLDIKEFQLLQALLQAMLAKIKQANQKTN</sequence>
<dbReference type="Proteomes" id="UP000023795">
    <property type="component" value="Unassembled WGS sequence"/>
</dbReference>
<name>L2F766_9GAMM</name>
<dbReference type="AlphaFoldDB" id="L2F766"/>
<dbReference type="OrthoDB" id="9806346at2"/>
<evidence type="ECO:0000259" key="6">
    <source>
        <dbReference type="Pfam" id="PF00588"/>
    </source>
</evidence>
<feature type="domain" description="tRNA/rRNA methyltransferase SpoU type" evidence="6">
    <location>
        <begin position="12"/>
        <end position="173"/>
    </location>
</feature>
<dbReference type="InterPro" id="IPR001537">
    <property type="entry name" value="SpoU_MeTrfase"/>
</dbReference>
<dbReference type="PANTHER" id="PTHR42786">
    <property type="entry name" value="TRNA/RRNA METHYLTRANSFERASE"/>
    <property type="match status" value="1"/>
</dbReference>
<dbReference type="PATRIC" id="fig|1230338.3.peg.1503"/>
<comment type="subcellular location">
    <subcellularLocation>
        <location evidence="5">Cytoplasm</location>
    </subcellularLocation>
</comment>